<dbReference type="Proteomes" id="UP001153069">
    <property type="component" value="Unassembled WGS sequence"/>
</dbReference>
<keyword evidence="9" id="KW-1185">Reference proteome</keyword>
<accession>A0A9N8E532</accession>
<proteinExistence type="predicted"/>
<evidence type="ECO:0000256" key="2">
    <source>
        <dbReference type="ARBA" id="ARBA00022679"/>
    </source>
</evidence>
<keyword evidence="1" id="KW-0723">Serine/threonine-protein kinase</keyword>
<protein>
    <submittedName>
        <fullName evidence="8">Activated protein kinase catalytic subunit alpha-1</fullName>
    </submittedName>
</protein>
<organism evidence="8 9">
    <name type="scientific">Seminavis robusta</name>
    <dbReference type="NCBI Taxonomy" id="568900"/>
    <lineage>
        <taxon>Eukaryota</taxon>
        <taxon>Sar</taxon>
        <taxon>Stramenopiles</taxon>
        <taxon>Ochrophyta</taxon>
        <taxon>Bacillariophyta</taxon>
        <taxon>Bacillariophyceae</taxon>
        <taxon>Bacillariophycidae</taxon>
        <taxon>Naviculales</taxon>
        <taxon>Naviculaceae</taxon>
        <taxon>Seminavis</taxon>
    </lineage>
</organism>
<evidence type="ECO:0000259" key="7">
    <source>
        <dbReference type="PROSITE" id="PS50011"/>
    </source>
</evidence>
<keyword evidence="2" id="KW-0808">Transferase</keyword>
<dbReference type="InterPro" id="IPR011009">
    <property type="entry name" value="Kinase-like_dom_sf"/>
</dbReference>
<evidence type="ECO:0000313" key="8">
    <source>
        <dbReference type="EMBL" id="CAB9512849.1"/>
    </source>
</evidence>
<dbReference type="Gene3D" id="1.10.510.10">
    <property type="entry name" value="Transferase(Phosphotransferase) domain 1"/>
    <property type="match status" value="1"/>
</dbReference>
<dbReference type="InterPro" id="IPR008266">
    <property type="entry name" value="Tyr_kinase_AS"/>
</dbReference>
<keyword evidence="4 8" id="KW-0418">Kinase</keyword>
<dbReference type="OrthoDB" id="541276at2759"/>
<dbReference type="GO" id="GO:0004674">
    <property type="term" value="F:protein serine/threonine kinase activity"/>
    <property type="evidence" value="ECO:0007669"/>
    <property type="project" value="UniProtKB-KW"/>
</dbReference>
<evidence type="ECO:0000256" key="4">
    <source>
        <dbReference type="ARBA" id="ARBA00022777"/>
    </source>
</evidence>
<dbReference type="GO" id="GO:0005524">
    <property type="term" value="F:ATP binding"/>
    <property type="evidence" value="ECO:0007669"/>
    <property type="project" value="UniProtKB-KW"/>
</dbReference>
<dbReference type="PROSITE" id="PS50011">
    <property type="entry name" value="PROTEIN_KINASE_DOM"/>
    <property type="match status" value="1"/>
</dbReference>
<dbReference type="Pfam" id="PF00069">
    <property type="entry name" value="Pkinase"/>
    <property type="match status" value="1"/>
</dbReference>
<feature type="domain" description="Protein kinase" evidence="7">
    <location>
        <begin position="107"/>
        <end position="423"/>
    </location>
</feature>
<evidence type="ECO:0000256" key="3">
    <source>
        <dbReference type="ARBA" id="ARBA00022741"/>
    </source>
</evidence>
<dbReference type="EMBL" id="CAICTM010000556">
    <property type="protein sequence ID" value="CAB9512849.1"/>
    <property type="molecule type" value="Genomic_DNA"/>
</dbReference>
<dbReference type="PANTHER" id="PTHR24345">
    <property type="entry name" value="SERINE/THREONINE-PROTEIN KINASE PLK"/>
    <property type="match status" value="1"/>
</dbReference>
<evidence type="ECO:0000313" key="9">
    <source>
        <dbReference type="Proteomes" id="UP001153069"/>
    </source>
</evidence>
<feature type="region of interest" description="Disordered" evidence="6">
    <location>
        <begin position="1"/>
        <end position="23"/>
    </location>
</feature>
<name>A0A9N8E532_9STRA</name>
<evidence type="ECO:0000256" key="5">
    <source>
        <dbReference type="ARBA" id="ARBA00022840"/>
    </source>
</evidence>
<dbReference type="PANTHER" id="PTHR24345:SF91">
    <property type="entry name" value="SERINE_THREONINE-PROTEIN KINASE PLK4"/>
    <property type="match status" value="1"/>
</dbReference>
<sequence>MDNRPMGGRQGHQSFDTVERSGPACRPLDFPAPVVLRGVRVNACLVVHLQSGTRQVCSGVIHREDLSGNQEPLPSGGDSNSALSHGPPRRSSRVGADGEGPREVLAYWPHRQLQDAIYGSVWCCLVLRRHHGVAADDAARAAGVEPGSPNAPIVWEISGDMVAIKMVEWERVFRMRGRLLEDPVKEVAAMQLLGCNHPHVLGSSEVLQDDNYLYSVMPYCRGGDLFSVVVEYAEANGGEIGMPEPVARFWFRQILSGLQHLQEQGVCHRDLSLENVLVDADNCLVIDMGMCLRVPYNDPDSLGVTDVTRGNLRRLMKPQGTCGKHNYMSPEVYENLNDFDGFAIDLWAAGVILYIMLTGFPPYDNAVRTDLRFELIVSGRLMEQLRNWEIMVSDEAGDLMQSMLQMNPRDRLTLSEVMNHPWVTNENVEPPPPQETVMFH</sequence>
<comment type="caution">
    <text evidence="8">The sequence shown here is derived from an EMBL/GenBank/DDBJ whole genome shotgun (WGS) entry which is preliminary data.</text>
</comment>
<dbReference type="FunFam" id="1.10.510.10:FF:001786">
    <property type="entry name" value="Ser/thr kinase"/>
    <property type="match status" value="1"/>
</dbReference>
<dbReference type="InterPro" id="IPR000719">
    <property type="entry name" value="Prot_kinase_dom"/>
</dbReference>
<gene>
    <name evidence="8" type="ORF">SEMRO_557_G166230.1</name>
</gene>
<evidence type="ECO:0000256" key="6">
    <source>
        <dbReference type="SAM" id="MobiDB-lite"/>
    </source>
</evidence>
<dbReference type="GO" id="GO:0005634">
    <property type="term" value="C:nucleus"/>
    <property type="evidence" value="ECO:0007669"/>
    <property type="project" value="TreeGrafter"/>
</dbReference>
<keyword evidence="5" id="KW-0067">ATP-binding</keyword>
<keyword evidence="3" id="KW-0547">Nucleotide-binding</keyword>
<reference evidence="8" key="1">
    <citation type="submission" date="2020-06" db="EMBL/GenBank/DDBJ databases">
        <authorList>
            <consortium name="Plant Systems Biology data submission"/>
        </authorList>
    </citation>
    <scope>NUCLEOTIDE SEQUENCE</scope>
    <source>
        <strain evidence="8">D6</strain>
    </source>
</reference>
<feature type="region of interest" description="Disordered" evidence="6">
    <location>
        <begin position="67"/>
        <end position="98"/>
    </location>
</feature>
<dbReference type="AlphaFoldDB" id="A0A9N8E532"/>
<feature type="compositionally biased region" description="Polar residues" evidence="6">
    <location>
        <begin position="67"/>
        <end position="83"/>
    </location>
</feature>
<dbReference type="SUPFAM" id="SSF56112">
    <property type="entry name" value="Protein kinase-like (PK-like)"/>
    <property type="match status" value="1"/>
</dbReference>
<evidence type="ECO:0000256" key="1">
    <source>
        <dbReference type="ARBA" id="ARBA00022527"/>
    </source>
</evidence>
<dbReference type="PROSITE" id="PS00109">
    <property type="entry name" value="PROTEIN_KINASE_TYR"/>
    <property type="match status" value="1"/>
</dbReference>